<name>W6RVH4_9CLOT</name>
<dbReference type="EMBL" id="HG917868">
    <property type="protein sequence ID" value="CDM67604.1"/>
    <property type="molecule type" value="Genomic_DNA"/>
</dbReference>
<organism evidence="1 2">
    <name type="scientific">Clostridium bornimense</name>
    <dbReference type="NCBI Taxonomy" id="1216932"/>
    <lineage>
        <taxon>Bacteria</taxon>
        <taxon>Bacillati</taxon>
        <taxon>Bacillota</taxon>
        <taxon>Clostridia</taxon>
        <taxon>Eubacteriales</taxon>
        <taxon>Clostridiaceae</taxon>
        <taxon>Clostridium</taxon>
    </lineage>
</organism>
<gene>
    <name evidence="1" type="ORF">CM240_0437</name>
</gene>
<dbReference type="eggNOG" id="ENOG5030UCI">
    <property type="taxonomic scope" value="Bacteria"/>
</dbReference>
<dbReference type="HOGENOM" id="CLU_172388_0_0_9"/>
<accession>W6RVH4</accession>
<dbReference type="RefSeq" id="WP_044036068.1">
    <property type="nucleotide sequence ID" value="NZ_HG917868.1"/>
</dbReference>
<reference evidence="1 2" key="1">
    <citation type="submission" date="2013-11" db="EMBL/GenBank/DDBJ databases">
        <title>Complete genome sequence of Clostridum sp. M2/40.</title>
        <authorList>
            <person name="Wibberg D."/>
            <person name="Puehler A."/>
            <person name="Schlueter A."/>
        </authorList>
    </citation>
    <scope>NUCLEOTIDE SEQUENCE [LARGE SCALE GENOMIC DNA]</scope>
    <source>
        <strain evidence="2">M2/40</strain>
    </source>
</reference>
<dbReference type="KEGG" id="clt:CM240_0437"/>
<dbReference type="PATRIC" id="fig|1216932.3.peg.422"/>
<protein>
    <submittedName>
        <fullName evidence="1">Uncharacterized protein</fullName>
    </submittedName>
</protein>
<dbReference type="STRING" id="1216932.CM240_0437"/>
<proteinExistence type="predicted"/>
<dbReference type="OrthoDB" id="1931481at2"/>
<keyword evidence="2" id="KW-1185">Reference proteome</keyword>
<dbReference type="AlphaFoldDB" id="W6RVH4"/>
<sequence length="109" mass="12648">MIDLNRLISGDISGYKKEEVAYIEKFRSILRDALIDEIVKNKICKLESEIKINKNKFEEDISNMIINGVRGLNDMTTEVILNIYLEESSEDKFISLIENVEKETISKFN</sequence>
<evidence type="ECO:0000313" key="1">
    <source>
        <dbReference type="EMBL" id="CDM67604.1"/>
    </source>
</evidence>
<dbReference type="Proteomes" id="UP000019426">
    <property type="component" value="Chromosome M2/40_rep1"/>
</dbReference>
<evidence type="ECO:0000313" key="2">
    <source>
        <dbReference type="Proteomes" id="UP000019426"/>
    </source>
</evidence>